<protein>
    <submittedName>
        <fullName evidence="2">Cyclic nucleotide-gated cation channel beta-1</fullName>
    </submittedName>
</protein>
<dbReference type="EMBL" id="AZIM01007741">
    <property type="protein sequence ID" value="ETE57790.1"/>
    <property type="molecule type" value="Genomic_DNA"/>
</dbReference>
<evidence type="ECO:0000256" key="1">
    <source>
        <dbReference type="SAM" id="MobiDB-lite"/>
    </source>
</evidence>
<evidence type="ECO:0000313" key="2">
    <source>
        <dbReference type="EMBL" id="ETE57790.1"/>
    </source>
</evidence>
<gene>
    <name evidence="2" type="primary">CNGB1</name>
    <name evidence="2" type="ORF">L345_16492</name>
</gene>
<feature type="compositionally biased region" description="Basic and acidic residues" evidence="1">
    <location>
        <begin position="1"/>
        <end position="56"/>
    </location>
</feature>
<organism evidence="2 3">
    <name type="scientific">Ophiophagus hannah</name>
    <name type="common">King cobra</name>
    <name type="synonym">Naja hannah</name>
    <dbReference type="NCBI Taxonomy" id="8665"/>
    <lineage>
        <taxon>Eukaryota</taxon>
        <taxon>Metazoa</taxon>
        <taxon>Chordata</taxon>
        <taxon>Craniata</taxon>
        <taxon>Vertebrata</taxon>
        <taxon>Euteleostomi</taxon>
        <taxon>Lepidosauria</taxon>
        <taxon>Squamata</taxon>
        <taxon>Bifurcata</taxon>
        <taxon>Unidentata</taxon>
        <taxon>Episquamata</taxon>
        <taxon>Toxicofera</taxon>
        <taxon>Serpentes</taxon>
        <taxon>Colubroidea</taxon>
        <taxon>Elapidae</taxon>
        <taxon>Elapinae</taxon>
        <taxon>Ophiophagus</taxon>
    </lineage>
</organism>
<evidence type="ECO:0000313" key="3">
    <source>
        <dbReference type="Proteomes" id="UP000018936"/>
    </source>
</evidence>
<keyword evidence="3" id="KW-1185">Reference proteome</keyword>
<feature type="region of interest" description="Disordered" evidence="1">
    <location>
        <begin position="1"/>
        <end position="100"/>
    </location>
</feature>
<feature type="non-terminal residue" evidence="2">
    <location>
        <position position="1"/>
    </location>
</feature>
<name>V8N6Q2_OPHHA</name>
<sequence>MCEREGGREGKEGRKEGRKEFGGEEEKKEERKERKGVRKEDGYGRERKEGRKEGRRCIGGGRKCVRGRKGRKEMGGREGRKRKKEKERKICERDGSHGSRSHFPPLLRARQEFLVLEYNLLKTSVCLILSVDFHLLSLSSSAASEESEMLCYLRRAGHSSDLHHRPLRFHQEINPAGKNDAFSRFAELTIGHSSGKSVRNGKHGEVNHRSKVKVLNLQLIGRPVAALHGLKATSLHHPFLLSD</sequence>
<dbReference type="AlphaFoldDB" id="V8N6Q2"/>
<accession>V8N6Q2</accession>
<proteinExistence type="predicted"/>
<reference evidence="2 3" key="1">
    <citation type="journal article" date="2013" name="Proc. Natl. Acad. Sci. U.S.A.">
        <title>The king cobra genome reveals dynamic gene evolution and adaptation in the snake venom system.</title>
        <authorList>
            <person name="Vonk F.J."/>
            <person name="Casewell N.R."/>
            <person name="Henkel C.V."/>
            <person name="Heimberg A.M."/>
            <person name="Jansen H.J."/>
            <person name="McCleary R.J."/>
            <person name="Kerkkamp H.M."/>
            <person name="Vos R.A."/>
            <person name="Guerreiro I."/>
            <person name="Calvete J.J."/>
            <person name="Wuster W."/>
            <person name="Woods A.E."/>
            <person name="Logan J.M."/>
            <person name="Harrison R.A."/>
            <person name="Castoe T.A."/>
            <person name="de Koning A.P."/>
            <person name="Pollock D.D."/>
            <person name="Yandell M."/>
            <person name="Calderon D."/>
            <person name="Renjifo C."/>
            <person name="Currier R.B."/>
            <person name="Salgado D."/>
            <person name="Pla D."/>
            <person name="Sanz L."/>
            <person name="Hyder A.S."/>
            <person name="Ribeiro J.M."/>
            <person name="Arntzen J.W."/>
            <person name="van den Thillart G.E."/>
            <person name="Boetzer M."/>
            <person name="Pirovano W."/>
            <person name="Dirks R.P."/>
            <person name="Spaink H.P."/>
            <person name="Duboule D."/>
            <person name="McGlinn E."/>
            <person name="Kini R.M."/>
            <person name="Richardson M.K."/>
        </authorList>
    </citation>
    <scope>NUCLEOTIDE SEQUENCE</scope>
    <source>
        <tissue evidence="2">Blood</tissue>
    </source>
</reference>
<dbReference type="Proteomes" id="UP000018936">
    <property type="component" value="Unassembled WGS sequence"/>
</dbReference>
<comment type="caution">
    <text evidence="2">The sequence shown here is derived from an EMBL/GenBank/DDBJ whole genome shotgun (WGS) entry which is preliminary data.</text>
</comment>
<feature type="compositionally biased region" description="Basic and acidic residues" evidence="1">
    <location>
        <begin position="87"/>
        <end position="97"/>
    </location>
</feature>